<keyword evidence="4" id="KW-1185">Reference proteome</keyword>
<feature type="domain" description="Acyl-CoA thioester hydrolase/bile acid-CoA amino acid N-acetyltransferase" evidence="2">
    <location>
        <begin position="31"/>
        <end position="162"/>
    </location>
</feature>
<dbReference type="RefSeq" id="XP_006817065.1">
    <property type="nucleotide sequence ID" value="XM_006817002.1"/>
</dbReference>
<dbReference type="Gene3D" id="2.60.40.2240">
    <property type="entry name" value="Acyl-CoA thioester hydrolase/BAAT N-terminal domain"/>
    <property type="match status" value="1"/>
</dbReference>
<feature type="domain" description="BAAT/Acyl-CoA thioester hydrolase C-terminal" evidence="3">
    <location>
        <begin position="225"/>
        <end position="394"/>
    </location>
</feature>
<dbReference type="InterPro" id="IPR014940">
    <property type="entry name" value="BAAT_C"/>
</dbReference>
<dbReference type="InterPro" id="IPR016662">
    <property type="entry name" value="Acyl-CoA_thioEstase_long-chain"/>
</dbReference>
<dbReference type="InterPro" id="IPR006862">
    <property type="entry name" value="Thio_Ohase/aa_AcTrfase"/>
</dbReference>
<accession>A0ABM0MAM4</accession>
<comment type="similarity">
    <text evidence="1">Belongs to the C/M/P thioester hydrolase family.</text>
</comment>
<name>A0ABM0MAM4_SACKO</name>
<evidence type="ECO:0000256" key="1">
    <source>
        <dbReference type="ARBA" id="ARBA00006538"/>
    </source>
</evidence>
<dbReference type="Proteomes" id="UP000694865">
    <property type="component" value="Unplaced"/>
</dbReference>
<organism evidence="4 5">
    <name type="scientific">Saccoglossus kowalevskii</name>
    <name type="common">Acorn worm</name>
    <dbReference type="NCBI Taxonomy" id="10224"/>
    <lineage>
        <taxon>Eukaryota</taxon>
        <taxon>Metazoa</taxon>
        <taxon>Hemichordata</taxon>
        <taxon>Enteropneusta</taxon>
        <taxon>Harrimaniidae</taxon>
        <taxon>Saccoglossus</taxon>
    </lineage>
</organism>
<proteinExistence type="inferred from homology"/>
<protein>
    <submittedName>
        <fullName evidence="5">Acyl-coenzyme A thioesterase 2, mitochondrial-like</fullName>
    </submittedName>
</protein>
<dbReference type="InterPro" id="IPR029058">
    <property type="entry name" value="AB_hydrolase_fold"/>
</dbReference>
<dbReference type="InterPro" id="IPR042490">
    <property type="entry name" value="Thio_Ohase/BAAT_N"/>
</dbReference>
<dbReference type="Pfam" id="PF04775">
    <property type="entry name" value="Bile_Hydr_Trans"/>
    <property type="match status" value="1"/>
</dbReference>
<evidence type="ECO:0000259" key="3">
    <source>
        <dbReference type="Pfam" id="PF08840"/>
    </source>
</evidence>
<dbReference type="PIRSF" id="PIRSF016521">
    <property type="entry name" value="Acyl-CoA_hydro"/>
    <property type="match status" value="1"/>
</dbReference>
<dbReference type="Pfam" id="PF08840">
    <property type="entry name" value="BAAT_C"/>
    <property type="match status" value="1"/>
</dbReference>
<evidence type="ECO:0000313" key="5">
    <source>
        <dbReference type="RefSeq" id="XP_006817065.1"/>
    </source>
</evidence>
<dbReference type="PANTHER" id="PTHR10824">
    <property type="entry name" value="ACYL-COENZYME A THIOESTERASE-RELATED"/>
    <property type="match status" value="1"/>
</dbReference>
<dbReference type="GeneID" id="100372423"/>
<gene>
    <name evidence="5" type="primary">LOC100372423</name>
</gene>
<dbReference type="Gene3D" id="3.40.50.1820">
    <property type="entry name" value="alpha/beta hydrolase"/>
    <property type="match status" value="1"/>
</dbReference>
<reference evidence="5" key="1">
    <citation type="submission" date="2025-08" db="UniProtKB">
        <authorList>
            <consortium name="RefSeq"/>
        </authorList>
    </citation>
    <scope>IDENTIFICATION</scope>
    <source>
        <tissue evidence="5">Testes</tissue>
    </source>
</reference>
<evidence type="ECO:0000313" key="4">
    <source>
        <dbReference type="Proteomes" id="UP000694865"/>
    </source>
</evidence>
<dbReference type="SUPFAM" id="SSF53474">
    <property type="entry name" value="alpha/beta-Hydrolases"/>
    <property type="match status" value="1"/>
</dbReference>
<dbReference type="PANTHER" id="PTHR10824:SF4">
    <property type="entry name" value="ACYL-COENZYME A THIOESTERASE 1-LIKE"/>
    <property type="match status" value="1"/>
</dbReference>
<sequence length="409" mass="45885">MIRQLIHDRPTMKFRKQIPTISVNPKIGRADQPVCIQASRLPPLTPFTVRSRVMDEKGRTFEAHGHYTASTNGKIHLNKHPSIGGTYTGIEPMGLFWSMVQSPGQKKGIRYVKLDVTQPSNVELSLYPGYLGINELQDSKPMTTTRILRVFMDEHMERFEVKVGRVRGTLIKPKGSGPFPGIIDMYGALGGLLEMRASLLANYGYAVLALGYCRYKDLPENFLRIDLDYFEESINWFTSQECVMTGGIGTIGLSKGAELAVTMAVYFPDKKGGEFPKLGTSDLNITTFNLSNVVENPGRYDNSKLVIIDGNACSLELLDDPVDEAVFDFSRVKAEMLYIAVGDDLLCKTPFYAEEAIKRIRSLNKSNYRYLYYPGAGHLVQPPNTPLSDLAPHWFESEYHLITIYVISD</sequence>
<evidence type="ECO:0000259" key="2">
    <source>
        <dbReference type="Pfam" id="PF04775"/>
    </source>
</evidence>